<organism evidence="3 4">
    <name type="scientific">Blepharisma stoltei</name>
    <dbReference type="NCBI Taxonomy" id="1481888"/>
    <lineage>
        <taxon>Eukaryota</taxon>
        <taxon>Sar</taxon>
        <taxon>Alveolata</taxon>
        <taxon>Ciliophora</taxon>
        <taxon>Postciliodesmatophora</taxon>
        <taxon>Heterotrichea</taxon>
        <taxon>Heterotrichida</taxon>
        <taxon>Blepharismidae</taxon>
        <taxon>Blepharisma</taxon>
    </lineage>
</organism>
<feature type="compositionally biased region" description="Low complexity" evidence="2">
    <location>
        <begin position="278"/>
        <end position="295"/>
    </location>
</feature>
<feature type="region of interest" description="Disordered" evidence="2">
    <location>
        <begin position="278"/>
        <end position="315"/>
    </location>
</feature>
<feature type="region of interest" description="Disordered" evidence="2">
    <location>
        <begin position="327"/>
        <end position="357"/>
    </location>
</feature>
<evidence type="ECO:0000256" key="1">
    <source>
        <dbReference type="SAM" id="Coils"/>
    </source>
</evidence>
<feature type="coiled-coil region" evidence="1">
    <location>
        <begin position="144"/>
        <end position="256"/>
    </location>
</feature>
<dbReference type="AlphaFoldDB" id="A0AAU9I838"/>
<dbReference type="EMBL" id="CAJZBQ010000004">
    <property type="protein sequence ID" value="CAG9311269.1"/>
    <property type="molecule type" value="Genomic_DNA"/>
</dbReference>
<reference evidence="3" key="1">
    <citation type="submission" date="2021-09" db="EMBL/GenBank/DDBJ databases">
        <authorList>
            <consortium name="AG Swart"/>
            <person name="Singh M."/>
            <person name="Singh A."/>
            <person name="Seah K."/>
            <person name="Emmerich C."/>
        </authorList>
    </citation>
    <scope>NUCLEOTIDE SEQUENCE</scope>
    <source>
        <strain evidence="3">ATCC30299</strain>
    </source>
</reference>
<accession>A0AAU9I838</accession>
<feature type="coiled-coil region" evidence="1">
    <location>
        <begin position="370"/>
        <end position="418"/>
    </location>
</feature>
<sequence>MSEQNQNPLTYKDIADTLSPSQSNEYASNGDRYSKAYANAMRALQERIKALESENAYLKDKISSIEGKGNSDREKWQQRLMEEVKNSGQKEKQYQNTIIDLEQEIKNLTERMMVGEEQMKIKDDQILYQINQGKTNYEQFILDRDNLCLEIEHLKNQLAAKMNEHQSSSNFVLGLERDKKLTEEENSQLRRINATLEEEVAFLRESTHQQKSSLQKSYQDFENEVNLKASEFLQTIKELEIKNKGLNEIATNQKKQIEYLKKEINDLHDYKKASLTQKIESLSSSSSRKQLSPSIEESKARRPKKSLSIKANENHVQKSRSPICETCCRRESSKTPKSSLKKPIPQKSFSKSVKINDPAPTTEEDIFSSIQSLEKEISSLGQKYKHLLQTSQEGTSDLSALRKEITETSSEIQQKSDALYELKKKHHSILREKLST</sequence>
<keyword evidence="1" id="KW-0175">Coiled coil</keyword>
<comment type="caution">
    <text evidence="3">The sequence shown here is derived from an EMBL/GenBank/DDBJ whole genome shotgun (WGS) entry which is preliminary data.</text>
</comment>
<feature type="compositionally biased region" description="Polar residues" evidence="2">
    <location>
        <begin position="18"/>
        <end position="27"/>
    </location>
</feature>
<evidence type="ECO:0000313" key="4">
    <source>
        <dbReference type="Proteomes" id="UP001162131"/>
    </source>
</evidence>
<proteinExistence type="predicted"/>
<feature type="region of interest" description="Disordered" evidence="2">
    <location>
        <begin position="1"/>
        <end position="30"/>
    </location>
</feature>
<protein>
    <submittedName>
        <fullName evidence="3">Uncharacterized protein</fullName>
    </submittedName>
</protein>
<evidence type="ECO:0000256" key="2">
    <source>
        <dbReference type="SAM" id="MobiDB-lite"/>
    </source>
</evidence>
<feature type="coiled-coil region" evidence="1">
    <location>
        <begin position="34"/>
        <end position="118"/>
    </location>
</feature>
<feature type="compositionally biased region" description="Low complexity" evidence="2">
    <location>
        <begin position="335"/>
        <end position="345"/>
    </location>
</feature>
<name>A0AAU9I838_9CILI</name>
<dbReference type="Proteomes" id="UP001162131">
    <property type="component" value="Unassembled WGS sequence"/>
</dbReference>
<gene>
    <name evidence="3" type="ORF">BSTOLATCC_MIC3560</name>
</gene>
<evidence type="ECO:0000313" key="3">
    <source>
        <dbReference type="EMBL" id="CAG9311269.1"/>
    </source>
</evidence>
<keyword evidence="4" id="KW-1185">Reference proteome</keyword>